<comment type="caution">
    <text evidence="1">The sequence shown here is derived from an EMBL/GenBank/DDBJ whole genome shotgun (WGS) entry which is preliminary data.</text>
</comment>
<reference evidence="1" key="1">
    <citation type="submission" date="2023-01" db="EMBL/GenBank/DDBJ databases">
        <title>Exophiala dermititidis isolated from Cystic Fibrosis Patient.</title>
        <authorList>
            <person name="Kurbessoian T."/>
            <person name="Crocker A."/>
            <person name="Murante D."/>
            <person name="Hogan D.A."/>
            <person name="Stajich J.E."/>
        </authorList>
    </citation>
    <scope>NUCLEOTIDE SEQUENCE</scope>
    <source>
        <strain evidence="1">Ex8</strain>
    </source>
</reference>
<dbReference type="AlphaFoldDB" id="A0AAN6ENY3"/>
<accession>A0AAN6ENY3</accession>
<gene>
    <name evidence="1" type="ORF">HRR80_008319</name>
</gene>
<evidence type="ECO:0000313" key="1">
    <source>
        <dbReference type="EMBL" id="KAJ8987686.1"/>
    </source>
</evidence>
<protein>
    <submittedName>
        <fullName evidence="1">Uncharacterized protein</fullName>
    </submittedName>
</protein>
<proteinExistence type="predicted"/>
<organism evidence="1 2">
    <name type="scientific">Exophiala dermatitidis</name>
    <name type="common">Black yeast-like fungus</name>
    <name type="synonym">Wangiella dermatitidis</name>
    <dbReference type="NCBI Taxonomy" id="5970"/>
    <lineage>
        <taxon>Eukaryota</taxon>
        <taxon>Fungi</taxon>
        <taxon>Dikarya</taxon>
        <taxon>Ascomycota</taxon>
        <taxon>Pezizomycotina</taxon>
        <taxon>Eurotiomycetes</taxon>
        <taxon>Chaetothyriomycetidae</taxon>
        <taxon>Chaetothyriales</taxon>
        <taxon>Herpotrichiellaceae</taxon>
        <taxon>Exophiala</taxon>
    </lineage>
</organism>
<sequence>MVSFCGRPRARSALITGGHGKRQRESVAWKDDLDVARHRVSVAISPYPYNPDSLSFTSYTKYFLRPFASAPTLIRHTLQSLSTDGACLTASSKKQSRFRRFL</sequence>
<dbReference type="Proteomes" id="UP001161757">
    <property type="component" value="Unassembled WGS sequence"/>
</dbReference>
<dbReference type="EMBL" id="JAJGCB010000023">
    <property type="protein sequence ID" value="KAJ8987686.1"/>
    <property type="molecule type" value="Genomic_DNA"/>
</dbReference>
<evidence type="ECO:0000313" key="2">
    <source>
        <dbReference type="Proteomes" id="UP001161757"/>
    </source>
</evidence>
<name>A0AAN6ENY3_EXODE</name>